<dbReference type="AlphaFoldDB" id="A0A0Q0EEP1"/>
<evidence type="ECO:0000313" key="1">
    <source>
        <dbReference type="EMBL" id="KPZ12452.1"/>
    </source>
</evidence>
<gene>
    <name evidence="1" type="ORF">ALO41_200103</name>
</gene>
<organism evidence="1 2">
    <name type="scientific">Pseudomonas amygdali pv. ulmi</name>
    <dbReference type="NCBI Taxonomy" id="251720"/>
    <lineage>
        <taxon>Bacteria</taxon>
        <taxon>Pseudomonadati</taxon>
        <taxon>Pseudomonadota</taxon>
        <taxon>Gammaproteobacteria</taxon>
        <taxon>Pseudomonadales</taxon>
        <taxon>Pseudomonadaceae</taxon>
        <taxon>Pseudomonas</taxon>
        <taxon>Pseudomonas amygdali</taxon>
    </lineage>
</organism>
<dbReference type="EMBL" id="LJRQ01000195">
    <property type="protein sequence ID" value="KPZ12452.1"/>
    <property type="molecule type" value="Genomic_DNA"/>
</dbReference>
<proteinExistence type="predicted"/>
<accession>A0A0Q0EEP1</accession>
<sequence length="112" mass="12154">MAVSIKFDATISSSRDGLLRAIFSDSECFAVAPEGDVVGLRGAVVAQSDGVSTFVPYQDQSLSRFQQLDDANDPGCTHPVEVKYLGWKSYSCPEGFLWPLDTIPVAAPRRQV</sequence>
<protein>
    <submittedName>
        <fullName evidence="1">Putative stability determinant</fullName>
    </submittedName>
</protein>
<name>A0A0Q0EEP1_PSEA0</name>
<evidence type="ECO:0000313" key="2">
    <source>
        <dbReference type="Proteomes" id="UP000050266"/>
    </source>
</evidence>
<comment type="caution">
    <text evidence="1">The sequence shown here is derived from an EMBL/GenBank/DDBJ whole genome shotgun (WGS) entry which is preliminary data.</text>
</comment>
<reference evidence="1 2" key="1">
    <citation type="submission" date="2015-09" db="EMBL/GenBank/DDBJ databases">
        <title>Genome announcement of multiple Pseudomonas syringae strains.</title>
        <authorList>
            <person name="Thakur S."/>
            <person name="Wang P.W."/>
            <person name="Gong Y."/>
            <person name="Weir B.S."/>
            <person name="Guttman D.S."/>
        </authorList>
    </citation>
    <scope>NUCLEOTIDE SEQUENCE [LARGE SCALE GENOMIC DNA]</scope>
    <source>
        <strain evidence="1 2">ICMP3962</strain>
    </source>
</reference>
<dbReference type="Proteomes" id="UP000050266">
    <property type="component" value="Unassembled WGS sequence"/>
</dbReference>
<dbReference type="PATRIC" id="fig|251720.4.peg.1921"/>